<name>A0A6A5RCD3_9PLEO</name>
<protein>
    <recommendedName>
        <fullName evidence="1">Calcineurin-like phosphoesterase domain-containing protein</fullName>
    </recommendedName>
</protein>
<dbReference type="AlphaFoldDB" id="A0A6A5RCD3"/>
<feature type="domain" description="Calcineurin-like phosphoesterase" evidence="1">
    <location>
        <begin position="23"/>
        <end position="134"/>
    </location>
</feature>
<dbReference type="Proteomes" id="UP000800082">
    <property type="component" value="Unassembled WGS sequence"/>
</dbReference>
<dbReference type="PANTHER" id="PTHR12905:SF0">
    <property type="entry name" value="CALCINEURIN-LIKE PHOSPHOESTERASE DOMAIN-CONTAINING PROTEIN"/>
    <property type="match status" value="1"/>
</dbReference>
<dbReference type="SUPFAM" id="SSF56300">
    <property type="entry name" value="Metallo-dependent phosphatases"/>
    <property type="match status" value="1"/>
</dbReference>
<dbReference type="GeneID" id="54347850"/>
<dbReference type="InterPro" id="IPR004843">
    <property type="entry name" value="Calcineurin-like_PHP"/>
</dbReference>
<accession>A0A6A5RCD3</accession>
<sequence length="208" mass="22972">MTLEIGHGRIDTPAQSTLLPFTRTFIISDLHNKWPYSSENPALKVDVFIHCGDLTQYGGPPSFQRAINSIKTVDAEVKLVIAGNHNIDIDQAWLDEFAEDEDDVEIGAKYEISFTVYATPYTPKFGEFAFLYGDGEDRFNEGLSTMSKGVDIVISHGCSAATVNWGPKELEFTIDGTSMSRTGEGVETLLVNADIIGDGKRWLMDLNL</sequence>
<evidence type="ECO:0000313" key="2">
    <source>
        <dbReference type="EMBL" id="KAF1925342.1"/>
    </source>
</evidence>
<evidence type="ECO:0000259" key="1">
    <source>
        <dbReference type="Pfam" id="PF00149"/>
    </source>
</evidence>
<gene>
    <name evidence="2" type="ORF">M421DRAFT_399951</name>
</gene>
<dbReference type="PANTHER" id="PTHR12905">
    <property type="entry name" value="METALLOPHOSPHOESTERASE"/>
    <property type="match status" value="1"/>
</dbReference>
<dbReference type="InterPro" id="IPR029052">
    <property type="entry name" value="Metallo-depent_PP-like"/>
</dbReference>
<organism evidence="2 3">
    <name type="scientific">Didymella exigua CBS 183.55</name>
    <dbReference type="NCBI Taxonomy" id="1150837"/>
    <lineage>
        <taxon>Eukaryota</taxon>
        <taxon>Fungi</taxon>
        <taxon>Dikarya</taxon>
        <taxon>Ascomycota</taxon>
        <taxon>Pezizomycotina</taxon>
        <taxon>Dothideomycetes</taxon>
        <taxon>Pleosporomycetidae</taxon>
        <taxon>Pleosporales</taxon>
        <taxon>Pleosporineae</taxon>
        <taxon>Didymellaceae</taxon>
        <taxon>Didymella</taxon>
    </lineage>
</organism>
<dbReference type="Pfam" id="PF00149">
    <property type="entry name" value="Metallophos"/>
    <property type="match status" value="1"/>
</dbReference>
<keyword evidence="3" id="KW-1185">Reference proteome</keyword>
<dbReference type="OrthoDB" id="630188at2759"/>
<reference evidence="2" key="1">
    <citation type="journal article" date="2020" name="Stud. Mycol.">
        <title>101 Dothideomycetes genomes: a test case for predicting lifestyles and emergence of pathogens.</title>
        <authorList>
            <person name="Haridas S."/>
            <person name="Albert R."/>
            <person name="Binder M."/>
            <person name="Bloem J."/>
            <person name="Labutti K."/>
            <person name="Salamov A."/>
            <person name="Andreopoulos B."/>
            <person name="Baker S."/>
            <person name="Barry K."/>
            <person name="Bills G."/>
            <person name="Bluhm B."/>
            <person name="Cannon C."/>
            <person name="Castanera R."/>
            <person name="Culley D."/>
            <person name="Daum C."/>
            <person name="Ezra D."/>
            <person name="Gonzalez J."/>
            <person name="Henrissat B."/>
            <person name="Kuo A."/>
            <person name="Liang C."/>
            <person name="Lipzen A."/>
            <person name="Lutzoni F."/>
            <person name="Magnuson J."/>
            <person name="Mondo S."/>
            <person name="Nolan M."/>
            <person name="Ohm R."/>
            <person name="Pangilinan J."/>
            <person name="Park H.-J."/>
            <person name="Ramirez L."/>
            <person name="Alfaro M."/>
            <person name="Sun H."/>
            <person name="Tritt A."/>
            <person name="Yoshinaga Y."/>
            <person name="Zwiers L.-H."/>
            <person name="Turgeon B."/>
            <person name="Goodwin S."/>
            <person name="Spatafora J."/>
            <person name="Crous P."/>
            <person name="Grigoriev I."/>
        </authorList>
    </citation>
    <scope>NUCLEOTIDE SEQUENCE</scope>
    <source>
        <strain evidence="2">CBS 183.55</strain>
    </source>
</reference>
<dbReference type="EMBL" id="ML978985">
    <property type="protein sequence ID" value="KAF1925342.1"/>
    <property type="molecule type" value="Genomic_DNA"/>
</dbReference>
<evidence type="ECO:0000313" key="3">
    <source>
        <dbReference type="Proteomes" id="UP000800082"/>
    </source>
</evidence>
<dbReference type="GO" id="GO:0016787">
    <property type="term" value="F:hydrolase activity"/>
    <property type="evidence" value="ECO:0007669"/>
    <property type="project" value="InterPro"/>
</dbReference>
<dbReference type="Gene3D" id="3.60.21.10">
    <property type="match status" value="1"/>
</dbReference>
<dbReference type="InterPro" id="IPR051693">
    <property type="entry name" value="UPF0046_metallophosphoest"/>
</dbReference>
<proteinExistence type="predicted"/>
<dbReference type="RefSeq" id="XP_033445594.1">
    <property type="nucleotide sequence ID" value="XM_033590189.1"/>
</dbReference>